<protein>
    <submittedName>
        <fullName evidence="2">Stage V sporulation protein AB</fullName>
    </submittedName>
</protein>
<evidence type="ECO:0000256" key="1">
    <source>
        <dbReference type="SAM" id="Phobius"/>
    </source>
</evidence>
<keyword evidence="3" id="KW-1185">Reference proteome</keyword>
<dbReference type="Pfam" id="PF13782">
    <property type="entry name" value="SpoVAB"/>
    <property type="match status" value="1"/>
</dbReference>
<gene>
    <name evidence="2" type="ORF">SAMN04488542_13024</name>
</gene>
<dbReference type="EMBL" id="FNBG01000030">
    <property type="protein sequence ID" value="SDG22168.1"/>
    <property type="molecule type" value="Genomic_DNA"/>
</dbReference>
<dbReference type="STRING" id="670482.SAMN04488542_13024"/>
<feature type="transmembrane region" description="Helical" evidence="1">
    <location>
        <begin position="115"/>
        <end position="138"/>
    </location>
</feature>
<dbReference type="RefSeq" id="WP_091234997.1">
    <property type="nucleotide sequence ID" value="NZ_FNBG01000030.1"/>
</dbReference>
<dbReference type="OrthoDB" id="9790504at2"/>
<feature type="transmembrane region" description="Helical" evidence="1">
    <location>
        <begin position="75"/>
        <end position="103"/>
    </location>
</feature>
<feature type="transmembrane region" description="Helical" evidence="1">
    <location>
        <begin position="52"/>
        <end position="69"/>
    </location>
</feature>
<organism evidence="2 3">
    <name type="scientific">Fontibacillus panacisegetis</name>
    <dbReference type="NCBI Taxonomy" id="670482"/>
    <lineage>
        <taxon>Bacteria</taxon>
        <taxon>Bacillati</taxon>
        <taxon>Bacillota</taxon>
        <taxon>Bacilli</taxon>
        <taxon>Bacillales</taxon>
        <taxon>Paenibacillaceae</taxon>
        <taxon>Fontibacillus</taxon>
    </lineage>
</organism>
<dbReference type="Proteomes" id="UP000198972">
    <property type="component" value="Unassembled WGS sequence"/>
</dbReference>
<accession>A0A1G7SGR1</accession>
<dbReference type="InterPro" id="IPR020144">
    <property type="entry name" value="SpoVAB"/>
</dbReference>
<name>A0A1G7SGR1_9BACL</name>
<proteinExistence type="predicted"/>
<keyword evidence="1" id="KW-0812">Transmembrane</keyword>
<sequence>MSPAALLVTLFLGLAGGIAVGGGVIALYIVLDMIPRLAQVTRSYDKVHWYEGAMVGGSVVGTVADFWNWHFHGPWIGSGVVGLFDGFFVGMLAAALTEVLNVLPVLAKRLRMQRYLFGLLLAMVCGKVAGSLFEWFVYRQ</sequence>
<keyword evidence="1" id="KW-0472">Membrane</keyword>
<dbReference type="AlphaFoldDB" id="A0A1G7SGR1"/>
<feature type="transmembrane region" description="Helical" evidence="1">
    <location>
        <begin position="6"/>
        <end position="31"/>
    </location>
</feature>
<keyword evidence="1" id="KW-1133">Transmembrane helix</keyword>
<evidence type="ECO:0000313" key="2">
    <source>
        <dbReference type="EMBL" id="SDG22168.1"/>
    </source>
</evidence>
<evidence type="ECO:0000313" key="3">
    <source>
        <dbReference type="Proteomes" id="UP000198972"/>
    </source>
</evidence>
<reference evidence="2 3" key="1">
    <citation type="submission" date="2016-10" db="EMBL/GenBank/DDBJ databases">
        <authorList>
            <person name="de Groot N.N."/>
        </authorList>
    </citation>
    <scope>NUCLEOTIDE SEQUENCE [LARGE SCALE GENOMIC DNA]</scope>
    <source>
        <strain evidence="2 3">DSM 28129</strain>
    </source>
</reference>